<reference evidence="2" key="1">
    <citation type="submission" date="2020-07" db="EMBL/GenBank/DDBJ databases">
        <title>Multicomponent nature underlies the extraordinary mechanical properties of spider dragline silk.</title>
        <authorList>
            <person name="Kono N."/>
            <person name="Nakamura H."/>
            <person name="Mori M."/>
            <person name="Yoshida Y."/>
            <person name="Ohtoshi R."/>
            <person name="Malay A.D."/>
            <person name="Moran D.A.P."/>
            <person name="Tomita M."/>
            <person name="Numata K."/>
            <person name="Arakawa K."/>
        </authorList>
    </citation>
    <scope>NUCLEOTIDE SEQUENCE</scope>
</reference>
<accession>A0A8X6KX12</accession>
<keyword evidence="3" id="KW-1185">Reference proteome</keyword>
<evidence type="ECO:0000313" key="2">
    <source>
        <dbReference type="EMBL" id="GFQ87411.1"/>
    </source>
</evidence>
<dbReference type="AlphaFoldDB" id="A0A8X6KX12"/>
<feature type="region of interest" description="Disordered" evidence="1">
    <location>
        <begin position="42"/>
        <end position="84"/>
    </location>
</feature>
<organism evidence="2 3">
    <name type="scientific">Trichonephila clavata</name>
    <name type="common">Joro spider</name>
    <name type="synonym">Nephila clavata</name>
    <dbReference type="NCBI Taxonomy" id="2740835"/>
    <lineage>
        <taxon>Eukaryota</taxon>
        <taxon>Metazoa</taxon>
        <taxon>Ecdysozoa</taxon>
        <taxon>Arthropoda</taxon>
        <taxon>Chelicerata</taxon>
        <taxon>Arachnida</taxon>
        <taxon>Araneae</taxon>
        <taxon>Araneomorphae</taxon>
        <taxon>Entelegynae</taxon>
        <taxon>Araneoidea</taxon>
        <taxon>Nephilidae</taxon>
        <taxon>Trichonephila</taxon>
    </lineage>
</organism>
<sequence>MIINSVHPEISKFYLRKRKRPTPPPSFKYRLLKVRNNLQKMTGVSRLNRSRELPIPDPKDLVPQVKKSSPAQPQPGDTQTSQKR</sequence>
<feature type="compositionally biased region" description="Basic and acidic residues" evidence="1">
    <location>
        <begin position="49"/>
        <end position="60"/>
    </location>
</feature>
<feature type="compositionally biased region" description="Polar residues" evidence="1">
    <location>
        <begin position="66"/>
        <end position="84"/>
    </location>
</feature>
<proteinExistence type="predicted"/>
<dbReference type="EMBL" id="BMAO01033156">
    <property type="protein sequence ID" value="GFQ87411.1"/>
    <property type="molecule type" value="Genomic_DNA"/>
</dbReference>
<protein>
    <submittedName>
        <fullName evidence="2">Uncharacterized protein</fullName>
    </submittedName>
</protein>
<evidence type="ECO:0000313" key="3">
    <source>
        <dbReference type="Proteomes" id="UP000887116"/>
    </source>
</evidence>
<evidence type="ECO:0000256" key="1">
    <source>
        <dbReference type="SAM" id="MobiDB-lite"/>
    </source>
</evidence>
<gene>
    <name evidence="2" type="ORF">TNCT_696711</name>
</gene>
<name>A0A8X6KX12_TRICU</name>
<comment type="caution">
    <text evidence="2">The sequence shown here is derived from an EMBL/GenBank/DDBJ whole genome shotgun (WGS) entry which is preliminary data.</text>
</comment>
<dbReference type="Proteomes" id="UP000887116">
    <property type="component" value="Unassembled WGS sequence"/>
</dbReference>